<dbReference type="EMBL" id="ML977161">
    <property type="protein sequence ID" value="KAF1985560.1"/>
    <property type="molecule type" value="Genomic_DNA"/>
</dbReference>
<feature type="region of interest" description="Disordered" evidence="1">
    <location>
        <begin position="57"/>
        <end position="86"/>
    </location>
</feature>
<dbReference type="OrthoDB" id="3910171at2759"/>
<keyword evidence="3" id="KW-1185">Reference proteome</keyword>
<feature type="compositionally biased region" description="Low complexity" evidence="1">
    <location>
        <begin position="60"/>
        <end position="75"/>
    </location>
</feature>
<evidence type="ECO:0000313" key="2">
    <source>
        <dbReference type="EMBL" id="KAF1985560.1"/>
    </source>
</evidence>
<feature type="region of interest" description="Disordered" evidence="1">
    <location>
        <begin position="138"/>
        <end position="180"/>
    </location>
</feature>
<sequence length="180" mass="19949">MINSFIFPAEEQHPSSLDYSEPTFDYGYASESPIDMSYVSSGLPSPPPMSMAELSEQFEQQSLDSGSRSSSYLSLPSPPNEESEPVQPFFIPMPNPSYFRMSASAIRSQRQNGTRLQCMSSHIRQISTLMEKMVSDGDQCAVCSPSPRSTQDDTSRSGQGNRRRVRVAVTDGSDGELYKH</sequence>
<proteinExistence type="predicted"/>
<evidence type="ECO:0000256" key="1">
    <source>
        <dbReference type="SAM" id="MobiDB-lite"/>
    </source>
</evidence>
<gene>
    <name evidence="2" type="ORF">K402DRAFT_103901</name>
</gene>
<dbReference type="Proteomes" id="UP000800041">
    <property type="component" value="Unassembled WGS sequence"/>
</dbReference>
<reference evidence="2" key="1">
    <citation type="journal article" date="2020" name="Stud. Mycol.">
        <title>101 Dothideomycetes genomes: a test case for predicting lifestyles and emergence of pathogens.</title>
        <authorList>
            <person name="Haridas S."/>
            <person name="Albert R."/>
            <person name="Binder M."/>
            <person name="Bloem J."/>
            <person name="Labutti K."/>
            <person name="Salamov A."/>
            <person name="Andreopoulos B."/>
            <person name="Baker S."/>
            <person name="Barry K."/>
            <person name="Bills G."/>
            <person name="Bluhm B."/>
            <person name="Cannon C."/>
            <person name="Castanera R."/>
            <person name="Culley D."/>
            <person name="Daum C."/>
            <person name="Ezra D."/>
            <person name="Gonzalez J."/>
            <person name="Henrissat B."/>
            <person name="Kuo A."/>
            <person name="Liang C."/>
            <person name="Lipzen A."/>
            <person name="Lutzoni F."/>
            <person name="Magnuson J."/>
            <person name="Mondo S."/>
            <person name="Nolan M."/>
            <person name="Ohm R."/>
            <person name="Pangilinan J."/>
            <person name="Park H.-J."/>
            <person name="Ramirez L."/>
            <person name="Alfaro M."/>
            <person name="Sun H."/>
            <person name="Tritt A."/>
            <person name="Yoshinaga Y."/>
            <person name="Zwiers L.-H."/>
            <person name="Turgeon B."/>
            <person name="Goodwin S."/>
            <person name="Spatafora J."/>
            <person name="Crous P."/>
            <person name="Grigoriev I."/>
        </authorList>
    </citation>
    <scope>NUCLEOTIDE SEQUENCE</scope>
    <source>
        <strain evidence="2">CBS 113979</strain>
    </source>
</reference>
<accession>A0A6G1GXR2</accession>
<name>A0A6G1GXR2_9PEZI</name>
<protein>
    <submittedName>
        <fullName evidence="2">Uncharacterized protein</fullName>
    </submittedName>
</protein>
<dbReference type="AlphaFoldDB" id="A0A6G1GXR2"/>
<organism evidence="2 3">
    <name type="scientific">Aulographum hederae CBS 113979</name>
    <dbReference type="NCBI Taxonomy" id="1176131"/>
    <lineage>
        <taxon>Eukaryota</taxon>
        <taxon>Fungi</taxon>
        <taxon>Dikarya</taxon>
        <taxon>Ascomycota</taxon>
        <taxon>Pezizomycotina</taxon>
        <taxon>Dothideomycetes</taxon>
        <taxon>Pleosporomycetidae</taxon>
        <taxon>Aulographales</taxon>
        <taxon>Aulographaceae</taxon>
    </lineage>
</organism>
<evidence type="ECO:0000313" key="3">
    <source>
        <dbReference type="Proteomes" id="UP000800041"/>
    </source>
</evidence>